<name>A0ABR7LLP9_9ACTN</name>
<sequence>MADPVSRRRLLGGAGGVAAGGLLTAAGPSGSAVARAGTRDPRCAGAPPAVAPVNREVAARHGLDYKAMPRQAVGVDVDSLITLDSTADVAARRARLIEYVWKGAGLPARLPGVARGVSTPELASLTGVRRIDELSVPLAHGVTSRVFHVLPQRGWNHRLAVYHNGHGEAFDTMVGTLRGLLHHGYSVLVCAMPFMHWNARAIADPAGAGRPVKVTSHDELARWESARFSGLTFFLEPVAVALNHAIATYRPTSVQMIGLSGGGWTTTVYAAIDPRVTRSYPAAGSLPFYLRSAAPYTRSTIGDWEQRKDTLPGFYGIAGYLDMYVMAATGPRRRQMQVLNRFDPCCFGGVGHRSYSAAVSHRAGVIGGDWDVLDDATHDRHSISPYALSAILRDLDAGHDG</sequence>
<dbReference type="PROSITE" id="PS51318">
    <property type="entry name" value="TAT"/>
    <property type="match status" value="1"/>
</dbReference>
<comment type="caution">
    <text evidence="1">The sequence shown here is derived from an EMBL/GenBank/DDBJ whole genome shotgun (WGS) entry which is preliminary data.</text>
</comment>
<protein>
    <submittedName>
        <fullName evidence="1">Uncharacterized protein</fullName>
    </submittedName>
</protein>
<reference evidence="1 2" key="1">
    <citation type="submission" date="2020-06" db="EMBL/GenBank/DDBJ databases">
        <title>Actinomadura xiongansis sp. nov., isolated from soil of Baiyangdian.</title>
        <authorList>
            <person name="Zhang X."/>
        </authorList>
    </citation>
    <scope>NUCLEOTIDE SEQUENCE [LARGE SCALE GENOMIC DNA]</scope>
    <source>
        <strain evidence="1 2">HBUM206468</strain>
    </source>
</reference>
<dbReference type="InterPro" id="IPR029058">
    <property type="entry name" value="AB_hydrolase_fold"/>
</dbReference>
<proteinExistence type="predicted"/>
<dbReference type="RefSeq" id="WP_187242761.1">
    <property type="nucleotide sequence ID" value="NZ_BAAAOK010000006.1"/>
</dbReference>
<dbReference type="Gene3D" id="3.40.50.1820">
    <property type="entry name" value="alpha/beta hydrolase"/>
    <property type="match status" value="1"/>
</dbReference>
<dbReference type="InterPro" id="IPR006311">
    <property type="entry name" value="TAT_signal"/>
</dbReference>
<dbReference type="Proteomes" id="UP000805614">
    <property type="component" value="Unassembled WGS sequence"/>
</dbReference>
<accession>A0ABR7LLP9</accession>
<evidence type="ECO:0000313" key="1">
    <source>
        <dbReference type="EMBL" id="MBC6465757.1"/>
    </source>
</evidence>
<organism evidence="1 2">
    <name type="scientific">Actinomadura alba</name>
    <dbReference type="NCBI Taxonomy" id="406431"/>
    <lineage>
        <taxon>Bacteria</taxon>
        <taxon>Bacillati</taxon>
        <taxon>Actinomycetota</taxon>
        <taxon>Actinomycetes</taxon>
        <taxon>Streptosporangiales</taxon>
        <taxon>Thermomonosporaceae</taxon>
        <taxon>Actinomadura</taxon>
    </lineage>
</organism>
<keyword evidence="2" id="KW-1185">Reference proteome</keyword>
<evidence type="ECO:0000313" key="2">
    <source>
        <dbReference type="Proteomes" id="UP000805614"/>
    </source>
</evidence>
<dbReference type="EMBL" id="JABVEC010000005">
    <property type="protein sequence ID" value="MBC6465757.1"/>
    <property type="molecule type" value="Genomic_DNA"/>
</dbReference>
<gene>
    <name evidence="1" type="ORF">HKK74_09640</name>
</gene>
<dbReference type="SUPFAM" id="SSF53474">
    <property type="entry name" value="alpha/beta-Hydrolases"/>
    <property type="match status" value="1"/>
</dbReference>